<dbReference type="Proteomes" id="UP000262073">
    <property type="component" value="Chromosome"/>
</dbReference>
<evidence type="ECO:0000313" key="1">
    <source>
        <dbReference type="EMBL" id="AXR07546.1"/>
    </source>
</evidence>
<dbReference type="OrthoDB" id="6332402at2"/>
<proteinExistence type="predicted"/>
<dbReference type="EMBL" id="CP031769">
    <property type="protein sequence ID" value="AXR07546.1"/>
    <property type="molecule type" value="Genomic_DNA"/>
</dbReference>
<dbReference type="KEGG" id="salm:D0Y50_14980"/>
<protein>
    <submittedName>
        <fullName evidence="1">Uncharacterized protein</fullName>
    </submittedName>
</protein>
<dbReference type="RefSeq" id="WP_108567488.1">
    <property type="nucleotide sequence ID" value="NZ_CP031769.1"/>
</dbReference>
<gene>
    <name evidence="1" type="ORF">D0Y50_14980</name>
</gene>
<reference evidence="1 2" key="1">
    <citation type="submission" date="2018-08" db="EMBL/GenBank/DDBJ databases">
        <title>Salinimonas sediminis sp. nov., a piezophilic bacterium isolated from a deep-sea sediment sample from the New Britain Trench.</title>
        <authorList>
            <person name="Cao J."/>
        </authorList>
    </citation>
    <scope>NUCLEOTIDE SEQUENCE [LARGE SCALE GENOMIC DNA]</scope>
    <source>
        <strain evidence="1 2">N102</strain>
    </source>
</reference>
<sequence length="88" mass="9631">MVARTLKLDISDGTWMVNVIDDHNDDGKYELLHPHKEAQIQVDENHLQALEYNIVASAGTRYKLTLDDAILAEGEVGDSGVANGRGVV</sequence>
<organism evidence="1 2">
    <name type="scientific">Salinimonas sediminis</name>
    <dbReference type="NCBI Taxonomy" id="2303538"/>
    <lineage>
        <taxon>Bacteria</taxon>
        <taxon>Pseudomonadati</taxon>
        <taxon>Pseudomonadota</taxon>
        <taxon>Gammaproteobacteria</taxon>
        <taxon>Alteromonadales</taxon>
        <taxon>Alteromonadaceae</taxon>
        <taxon>Alteromonas/Salinimonas group</taxon>
        <taxon>Salinimonas</taxon>
    </lineage>
</organism>
<evidence type="ECO:0000313" key="2">
    <source>
        <dbReference type="Proteomes" id="UP000262073"/>
    </source>
</evidence>
<accession>A0A346NPT9</accession>
<name>A0A346NPT9_9ALTE</name>
<dbReference type="AlphaFoldDB" id="A0A346NPT9"/>
<keyword evidence="2" id="KW-1185">Reference proteome</keyword>